<keyword evidence="7 8" id="KW-0472">Membrane</keyword>
<dbReference type="AlphaFoldDB" id="F2JJJ8"/>
<accession>F2JJJ8</accession>
<evidence type="ECO:0000256" key="8">
    <source>
        <dbReference type="SAM" id="Phobius"/>
    </source>
</evidence>
<dbReference type="STRING" id="642492.Clole_3914"/>
<keyword evidence="6 8" id="KW-1133">Transmembrane helix</keyword>
<dbReference type="RefSeq" id="WP_013658866.1">
    <property type="nucleotide sequence ID" value="NC_015275.1"/>
</dbReference>
<dbReference type="Pfam" id="PF13231">
    <property type="entry name" value="PMT_2"/>
    <property type="match status" value="1"/>
</dbReference>
<dbReference type="InterPro" id="IPR050297">
    <property type="entry name" value="LipidA_mod_glycosyltrf_83"/>
</dbReference>
<proteinExistence type="predicted"/>
<feature type="transmembrane region" description="Helical" evidence="8">
    <location>
        <begin position="376"/>
        <end position="400"/>
    </location>
</feature>
<dbReference type="HOGENOM" id="CLU_033060_0_0_9"/>
<feature type="transmembrane region" description="Helical" evidence="8">
    <location>
        <begin position="43"/>
        <end position="61"/>
    </location>
</feature>
<keyword evidence="5 8" id="KW-0812">Transmembrane</keyword>
<keyword evidence="4 10" id="KW-0808">Transferase</keyword>
<evidence type="ECO:0000256" key="3">
    <source>
        <dbReference type="ARBA" id="ARBA00022676"/>
    </source>
</evidence>
<comment type="subcellular location">
    <subcellularLocation>
        <location evidence="1">Cell membrane</location>
        <topology evidence="1">Multi-pass membrane protein</topology>
    </subcellularLocation>
</comment>
<dbReference type="GO" id="GO:0009103">
    <property type="term" value="P:lipopolysaccharide biosynthetic process"/>
    <property type="evidence" value="ECO:0007669"/>
    <property type="project" value="UniProtKB-ARBA"/>
</dbReference>
<evidence type="ECO:0000313" key="10">
    <source>
        <dbReference type="EMBL" id="ADZ85593.1"/>
    </source>
</evidence>
<evidence type="ECO:0000256" key="2">
    <source>
        <dbReference type="ARBA" id="ARBA00022475"/>
    </source>
</evidence>
<feature type="transmembrane region" description="Helical" evidence="8">
    <location>
        <begin position="282"/>
        <end position="302"/>
    </location>
</feature>
<feature type="transmembrane region" description="Helical" evidence="8">
    <location>
        <begin position="407"/>
        <end position="427"/>
    </location>
</feature>
<feature type="transmembrane region" description="Helical" evidence="8">
    <location>
        <begin position="439"/>
        <end position="460"/>
    </location>
</feature>
<feature type="transmembrane region" description="Helical" evidence="8">
    <location>
        <begin position="188"/>
        <end position="206"/>
    </location>
</feature>
<feature type="domain" description="Glycosyltransferase RgtA/B/C/D-like" evidence="9">
    <location>
        <begin position="129"/>
        <end position="269"/>
    </location>
</feature>
<sequence length="494" mass="56051">MKVTVTNKIKQYSILFLVIWIAFLLTSRGNISSMNITSTVQSFMKLVIVVIIFIGSFLLTQKKNKEEILLQTVVLIGLTMRIGYMLYTPCTIRQHDLGLLSIQGGGHAGYILHLLEGRLPSSNHIQYYHPPLFHALAAGMIKITRPFLISNNIEQLIETAKIVSCYASCLILLMTKEICKALNLKERATLIVVAQIAFLPNFYLLAGRINNDALAIFFMILIILYTIKWYEAPKLFYMIALALGFGLGMMTKLSVGMLALFTGSIMLLKLIESIKQGRGIGILKEYVFFGVIAIPLALWYPIRNYICFKQPLMYVYELTGKGEDYCGNLSFFQRFIEFDLTRLLSPIYNNPHQDKAAPMYLLKGALFGEFSMRGQIVAQLLIITHAILCIATLVAIGYFVINYRGKLVWRIGLPSVWTLFYIAYIGFNIRYPYTCTMDYRYIVPTAILGAIFVGITSELIEEKEQDVLKRCYMKGFIGIMVVFSLLSISMYCNV</sequence>
<evidence type="ECO:0000256" key="5">
    <source>
        <dbReference type="ARBA" id="ARBA00022692"/>
    </source>
</evidence>
<dbReference type="Proteomes" id="UP000008467">
    <property type="component" value="Chromosome"/>
</dbReference>
<dbReference type="InterPro" id="IPR038731">
    <property type="entry name" value="RgtA/B/C-like"/>
</dbReference>
<evidence type="ECO:0000259" key="9">
    <source>
        <dbReference type="Pfam" id="PF13231"/>
    </source>
</evidence>
<feature type="transmembrane region" description="Helical" evidence="8">
    <location>
        <begin position="472"/>
        <end position="491"/>
    </location>
</feature>
<evidence type="ECO:0000256" key="4">
    <source>
        <dbReference type="ARBA" id="ARBA00022679"/>
    </source>
</evidence>
<feature type="transmembrane region" description="Helical" evidence="8">
    <location>
        <begin position="236"/>
        <end position="261"/>
    </location>
</feature>
<evidence type="ECO:0000313" key="11">
    <source>
        <dbReference type="Proteomes" id="UP000008467"/>
    </source>
</evidence>
<keyword evidence="11" id="KW-1185">Reference proteome</keyword>
<keyword evidence="3" id="KW-0328">Glycosyltransferase</keyword>
<dbReference type="GO" id="GO:0005886">
    <property type="term" value="C:plasma membrane"/>
    <property type="evidence" value="ECO:0007669"/>
    <property type="project" value="UniProtKB-SubCell"/>
</dbReference>
<dbReference type="GO" id="GO:0016763">
    <property type="term" value="F:pentosyltransferase activity"/>
    <property type="evidence" value="ECO:0007669"/>
    <property type="project" value="TreeGrafter"/>
</dbReference>
<gene>
    <name evidence="10" type="ordered locus">Clole_3914</name>
</gene>
<protein>
    <submittedName>
        <fullName evidence="10">Glycosyl transferase family 39</fullName>
    </submittedName>
</protein>
<organism evidence="10 11">
    <name type="scientific">Cellulosilyticum lentocellum (strain ATCC 49066 / DSM 5427 / NCIMB 11756 / RHM5)</name>
    <name type="common">Clostridium lentocellum</name>
    <dbReference type="NCBI Taxonomy" id="642492"/>
    <lineage>
        <taxon>Bacteria</taxon>
        <taxon>Bacillati</taxon>
        <taxon>Bacillota</taxon>
        <taxon>Clostridia</taxon>
        <taxon>Lachnospirales</taxon>
        <taxon>Cellulosilyticaceae</taxon>
        <taxon>Cellulosilyticum</taxon>
    </lineage>
</organism>
<name>F2JJJ8_CELLD</name>
<dbReference type="KEGG" id="cle:Clole_3914"/>
<dbReference type="EMBL" id="CP002582">
    <property type="protein sequence ID" value="ADZ85593.1"/>
    <property type="molecule type" value="Genomic_DNA"/>
</dbReference>
<evidence type="ECO:0000256" key="6">
    <source>
        <dbReference type="ARBA" id="ARBA00022989"/>
    </source>
</evidence>
<evidence type="ECO:0000256" key="1">
    <source>
        <dbReference type="ARBA" id="ARBA00004651"/>
    </source>
</evidence>
<reference evidence="10 11" key="1">
    <citation type="journal article" date="2011" name="J. Bacteriol.">
        <title>Complete genome sequence of the cellulose-degrading bacterium Cellulosilyticum lentocellum.</title>
        <authorList>
            <consortium name="US DOE Joint Genome Institute"/>
            <person name="Miller D.A."/>
            <person name="Suen G."/>
            <person name="Bruce D."/>
            <person name="Copeland A."/>
            <person name="Cheng J.F."/>
            <person name="Detter C."/>
            <person name="Goodwin L.A."/>
            <person name="Han C.S."/>
            <person name="Hauser L.J."/>
            <person name="Land M.L."/>
            <person name="Lapidus A."/>
            <person name="Lucas S."/>
            <person name="Meincke L."/>
            <person name="Pitluck S."/>
            <person name="Tapia R."/>
            <person name="Teshima H."/>
            <person name="Woyke T."/>
            <person name="Fox B.G."/>
            <person name="Angert E.R."/>
            <person name="Currie C.R."/>
        </authorList>
    </citation>
    <scope>NUCLEOTIDE SEQUENCE [LARGE SCALE GENOMIC DNA]</scope>
    <source>
        <strain evidence="11">ATCC 49066 / DSM 5427 / NCIMB 11756 / RHM5</strain>
    </source>
</reference>
<evidence type="ECO:0000256" key="7">
    <source>
        <dbReference type="ARBA" id="ARBA00023136"/>
    </source>
</evidence>
<feature type="transmembrane region" description="Helical" evidence="8">
    <location>
        <begin position="12"/>
        <end position="31"/>
    </location>
</feature>
<dbReference type="eggNOG" id="COG1807">
    <property type="taxonomic scope" value="Bacteria"/>
</dbReference>
<dbReference type="PANTHER" id="PTHR33908">
    <property type="entry name" value="MANNOSYLTRANSFERASE YKCB-RELATED"/>
    <property type="match status" value="1"/>
</dbReference>
<keyword evidence="2" id="KW-1003">Cell membrane</keyword>
<feature type="transmembrane region" description="Helical" evidence="8">
    <location>
        <begin position="213"/>
        <end position="230"/>
    </location>
</feature>
<dbReference type="PANTHER" id="PTHR33908:SF11">
    <property type="entry name" value="MEMBRANE PROTEIN"/>
    <property type="match status" value="1"/>
</dbReference>